<dbReference type="Pfam" id="PF22733">
    <property type="entry name" value="NNH1"/>
    <property type="match status" value="1"/>
</dbReference>
<dbReference type="PANTHER" id="PTHR46844">
    <property type="entry name" value="SLR5058 PROTEIN"/>
    <property type="match status" value="1"/>
</dbReference>
<dbReference type="InterPro" id="IPR027417">
    <property type="entry name" value="P-loop_NTPase"/>
</dbReference>
<keyword evidence="2" id="KW-0067">ATP-binding</keyword>
<evidence type="ECO:0000256" key="1">
    <source>
        <dbReference type="ARBA" id="ARBA00022741"/>
    </source>
</evidence>
<name>A0ABT9MUJ0_9ACTN</name>
<keyword evidence="5" id="KW-1185">Reference proteome</keyword>
<evidence type="ECO:0000259" key="3">
    <source>
        <dbReference type="PROSITE" id="PS50837"/>
    </source>
</evidence>
<sequence length="1003" mass="111801">MTDGLSLALLAIVGDVLRGLAVDMLLEFRQRHRAGARGGDPSPAILRRTVERTRDRLVELHRGELRDVSPGEWEAAVHAARESLTAARLDLAAAFDAQLDPDRLARTVHRASPGRPSGYALSAPGHAAYDRIIALTCEQLIGYFRSLPEFEEVLQTHTFWRVSDVARQLDELLRRQDRARPDEDGRFAARYAEVVREQVGGFEMFGANRTRRPRPHTFDKYVTLAVARRSRGEPDEDEDTLTGVGIDVANALVDNPRVIIRAGAGAGKTTLLQWLAAKVADRALWTSGGYVPFFVPLRQFAAGPAELPAPEQLPLLIARLIGGEMPAGWASRRLGSGRALVLVDGVDELPAHRREEARRWLGDLVRAYPNARYVVTSRPPAIDDDWLGEDGFVPFDLLSLSAQGIQDYLGRWHEAAAEEFLDDPAEAEWLRTCRAELGTLIAARPELRRLAANPLLAGLICALFQDRHMHLPRDRKALYDAALELLVLRWDERKGMRLDDLPPLNLEEQVVVLQRLAYSLVKNQDIVLDRAEAVRRIGHAMHGLRPHHADPDRVLQRTLERTGMLREVYDGQIQFVHRTFRDFLAAKEAVEGGDLGLLLSNAHLDQWHDVVIMAVAHARPHERERILRDLLAGNAAARERPQLHDRLRLLAAACLEQAAVTHTDEIREEVRLAARRLIPPASLDDAELLARAGRFVLELLPGPAGLSEEQAACVVRTAAMIGGEGAREIIEGFTAVKEAEVIEELLRAWRLSGDPEGYARTVLADVDFGDRRLEIQRWSRVQYLRYLTRLSTVACRGDTMLDPLAAIPNLRHLELLQNLVVRDLTPLRNARRLRVLHLASCPLIRDLGPLRDTGVTDLRMYLMSAPLETLAGASVSRLEIRDRSLVADLSPIPDDLPLTDLVLNNRPPDRSLRGAERWPSLTHVEFHGTPDRSELRSLAALPHLTAVTLHTPDSVDGLHHLLQLPSLEKIVVHDLPSPDRTAMQAVLDAAPQPTIIIDGLPLR</sequence>
<reference evidence="4 5" key="1">
    <citation type="submission" date="2023-07" db="EMBL/GenBank/DDBJ databases">
        <title>Sequencing the genomes of 1000 actinobacteria strains.</title>
        <authorList>
            <person name="Klenk H.-P."/>
        </authorList>
    </citation>
    <scope>NUCLEOTIDE SEQUENCE [LARGE SCALE GENOMIC DNA]</scope>
    <source>
        <strain evidence="4 5">DSM 44710</strain>
    </source>
</reference>
<proteinExistence type="predicted"/>
<dbReference type="Pfam" id="PF05729">
    <property type="entry name" value="NACHT"/>
    <property type="match status" value="1"/>
</dbReference>
<dbReference type="SUPFAM" id="SSF52540">
    <property type="entry name" value="P-loop containing nucleoside triphosphate hydrolases"/>
    <property type="match status" value="1"/>
</dbReference>
<dbReference type="PANTHER" id="PTHR46844:SF1">
    <property type="entry name" value="SLR5058 PROTEIN"/>
    <property type="match status" value="1"/>
</dbReference>
<keyword evidence="1" id="KW-0547">Nucleotide-binding</keyword>
<protein>
    <recommendedName>
        <fullName evidence="3">NACHT domain-containing protein</fullName>
    </recommendedName>
</protein>
<dbReference type="PROSITE" id="PS50837">
    <property type="entry name" value="NACHT"/>
    <property type="match status" value="1"/>
</dbReference>
<dbReference type="InterPro" id="IPR032675">
    <property type="entry name" value="LRR_dom_sf"/>
</dbReference>
<dbReference type="EMBL" id="JAUSRA010000001">
    <property type="protein sequence ID" value="MDP9795060.1"/>
    <property type="molecule type" value="Genomic_DNA"/>
</dbReference>
<evidence type="ECO:0000313" key="5">
    <source>
        <dbReference type="Proteomes" id="UP001240984"/>
    </source>
</evidence>
<evidence type="ECO:0000256" key="2">
    <source>
        <dbReference type="ARBA" id="ARBA00022840"/>
    </source>
</evidence>
<organism evidence="4 5">
    <name type="scientific">Catenuloplanes nepalensis</name>
    <dbReference type="NCBI Taxonomy" id="587533"/>
    <lineage>
        <taxon>Bacteria</taxon>
        <taxon>Bacillati</taxon>
        <taxon>Actinomycetota</taxon>
        <taxon>Actinomycetes</taxon>
        <taxon>Micromonosporales</taxon>
        <taxon>Micromonosporaceae</taxon>
        <taxon>Catenuloplanes</taxon>
    </lineage>
</organism>
<dbReference type="InterPro" id="IPR054547">
    <property type="entry name" value="NNH1"/>
</dbReference>
<dbReference type="Proteomes" id="UP001240984">
    <property type="component" value="Unassembled WGS sequence"/>
</dbReference>
<feature type="domain" description="NACHT" evidence="3">
    <location>
        <begin position="256"/>
        <end position="591"/>
    </location>
</feature>
<dbReference type="SUPFAM" id="SSF52047">
    <property type="entry name" value="RNI-like"/>
    <property type="match status" value="1"/>
</dbReference>
<dbReference type="Gene3D" id="3.80.10.10">
    <property type="entry name" value="Ribonuclease Inhibitor"/>
    <property type="match status" value="1"/>
</dbReference>
<dbReference type="RefSeq" id="WP_306830552.1">
    <property type="nucleotide sequence ID" value="NZ_JAUSRA010000001.1"/>
</dbReference>
<evidence type="ECO:0000313" key="4">
    <source>
        <dbReference type="EMBL" id="MDP9795060.1"/>
    </source>
</evidence>
<comment type="caution">
    <text evidence="4">The sequence shown here is derived from an EMBL/GenBank/DDBJ whole genome shotgun (WGS) entry which is preliminary data.</text>
</comment>
<dbReference type="Gene3D" id="3.40.50.300">
    <property type="entry name" value="P-loop containing nucleotide triphosphate hydrolases"/>
    <property type="match status" value="1"/>
</dbReference>
<accession>A0ABT9MUJ0</accession>
<gene>
    <name evidence="4" type="ORF">J2S43_003572</name>
</gene>
<dbReference type="InterPro" id="IPR007111">
    <property type="entry name" value="NACHT_NTPase"/>
</dbReference>